<feature type="region of interest" description="Disordered" evidence="4">
    <location>
        <begin position="20"/>
        <end position="175"/>
    </location>
</feature>
<evidence type="ECO:0000256" key="4">
    <source>
        <dbReference type="SAM" id="MobiDB-lite"/>
    </source>
</evidence>
<sequence length="240" mass="26681">MQVMTRSMRKMAMLVEGLERTSLNDDQWKQGTQIESTGEAKAREKPKKVVPEGSDRVAPMDEEELPSSLSLHHNKADLPKPAPTILIDSPRRYSDDQRGMSRIKQTSRKSTGGKAPRKALATKRARLSQETAEAGHSTAVANTQPTLPFEESQTGSPQDKSIDRSQEASSSESTRVHRLLLDTHLEVAQESIYAFRGAPLLRVRGTSSILRKLQELHDQAVEALEKQDFEAKADPEVDTK</sequence>
<feature type="compositionally biased region" description="Polar residues" evidence="4">
    <location>
        <begin position="139"/>
        <end position="159"/>
    </location>
</feature>
<feature type="compositionally biased region" description="Basic and acidic residues" evidence="4">
    <location>
        <begin position="38"/>
        <end position="59"/>
    </location>
</feature>
<dbReference type="GO" id="GO:0000786">
    <property type="term" value="C:nucleosome"/>
    <property type="evidence" value="ECO:0007669"/>
    <property type="project" value="UniProtKB-KW"/>
</dbReference>
<dbReference type="OrthoDB" id="2556700at2759"/>
<dbReference type="InterPro" id="IPR000164">
    <property type="entry name" value="Histone_H3/CENP-A"/>
</dbReference>
<keyword evidence="2" id="KW-0158">Chromosome</keyword>
<name>A0A5C3E2R6_9BASI</name>
<keyword evidence="3" id="KW-0544">Nucleosome core</keyword>
<evidence type="ECO:0000256" key="2">
    <source>
        <dbReference type="ARBA" id="ARBA00022454"/>
    </source>
</evidence>
<organism evidence="5 6">
    <name type="scientific">Ustilago trichophora</name>
    <dbReference type="NCBI Taxonomy" id="86804"/>
    <lineage>
        <taxon>Eukaryota</taxon>
        <taxon>Fungi</taxon>
        <taxon>Dikarya</taxon>
        <taxon>Basidiomycota</taxon>
        <taxon>Ustilaginomycotina</taxon>
        <taxon>Ustilaginomycetes</taxon>
        <taxon>Ustilaginales</taxon>
        <taxon>Ustilaginaceae</taxon>
        <taxon>Ustilago</taxon>
    </lineage>
</organism>
<dbReference type="EMBL" id="OOIN01000006">
    <property type="protein sequence ID" value="SPO23751.1"/>
    <property type="molecule type" value="Genomic_DNA"/>
</dbReference>
<accession>A0A5C3E2R6</accession>
<evidence type="ECO:0000313" key="6">
    <source>
        <dbReference type="Proteomes" id="UP000324022"/>
    </source>
</evidence>
<comment type="subcellular location">
    <subcellularLocation>
        <location evidence="1">Chromosome</location>
    </subcellularLocation>
</comment>
<dbReference type="PRINTS" id="PR00622">
    <property type="entry name" value="HISTONEH3"/>
</dbReference>
<keyword evidence="3" id="KW-0238">DNA-binding</keyword>
<dbReference type="AlphaFoldDB" id="A0A5C3E2R6"/>
<feature type="compositionally biased region" description="Basic residues" evidence="4">
    <location>
        <begin position="115"/>
        <end position="126"/>
    </location>
</feature>
<reference evidence="5 6" key="1">
    <citation type="submission" date="2018-03" db="EMBL/GenBank/DDBJ databases">
        <authorList>
            <person name="Guldener U."/>
        </authorList>
    </citation>
    <scope>NUCLEOTIDE SEQUENCE [LARGE SCALE GENOMIC DNA]</scope>
    <source>
        <strain evidence="5 6">NBRC100155</strain>
    </source>
</reference>
<evidence type="ECO:0000256" key="1">
    <source>
        <dbReference type="ARBA" id="ARBA00004286"/>
    </source>
</evidence>
<evidence type="ECO:0000256" key="3">
    <source>
        <dbReference type="ARBA" id="ARBA00023269"/>
    </source>
</evidence>
<feature type="compositionally biased region" description="Basic and acidic residues" evidence="4">
    <location>
        <begin position="89"/>
        <end position="99"/>
    </location>
</feature>
<evidence type="ECO:0000313" key="5">
    <source>
        <dbReference type="EMBL" id="SPO23751.1"/>
    </source>
</evidence>
<proteinExistence type="predicted"/>
<dbReference type="GO" id="GO:0003677">
    <property type="term" value="F:DNA binding"/>
    <property type="evidence" value="ECO:0007669"/>
    <property type="project" value="InterPro"/>
</dbReference>
<protein>
    <submittedName>
        <fullName evidence="5">Uncharacterized protein</fullName>
    </submittedName>
</protein>
<gene>
    <name evidence="5" type="ORF">UTRI_10131</name>
</gene>
<dbReference type="Proteomes" id="UP000324022">
    <property type="component" value="Unassembled WGS sequence"/>
</dbReference>
<keyword evidence="6" id="KW-1185">Reference proteome</keyword>
<dbReference type="GO" id="GO:0030527">
    <property type="term" value="F:structural constituent of chromatin"/>
    <property type="evidence" value="ECO:0007669"/>
    <property type="project" value="InterPro"/>
</dbReference>